<name>A0A1B2E3V3_9BACL</name>
<dbReference type="OrthoDB" id="6400170at2"/>
<dbReference type="Proteomes" id="UP000189059">
    <property type="component" value="Unassembled WGS sequence"/>
</dbReference>
<feature type="domain" description="HTH marR-type" evidence="4">
    <location>
        <begin position="15"/>
        <end position="149"/>
    </location>
</feature>
<keyword evidence="2" id="KW-0238">DNA-binding</keyword>
<evidence type="ECO:0000313" key="5">
    <source>
        <dbReference type="EMBL" id="ANY74655.1"/>
    </source>
</evidence>
<gene>
    <name evidence="6" type="ORF">BBD40_15670</name>
    <name evidence="5" type="ORF">BBD41_19940</name>
</gene>
<dbReference type="KEGG" id="pib:BBD41_19940"/>
<dbReference type="PANTHER" id="PTHR33164:SF64">
    <property type="entry name" value="TRANSCRIPTIONAL REGULATOR SLYA"/>
    <property type="match status" value="1"/>
</dbReference>
<dbReference type="PANTHER" id="PTHR33164">
    <property type="entry name" value="TRANSCRIPTIONAL REGULATOR, MARR FAMILY"/>
    <property type="match status" value="1"/>
</dbReference>
<dbReference type="GO" id="GO:0006950">
    <property type="term" value="P:response to stress"/>
    <property type="evidence" value="ECO:0007669"/>
    <property type="project" value="TreeGrafter"/>
</dbReference>
<reference evidence="5" key="1">
    <citation type="submission" date="2016-08" db="EMBL/GenBank/DDBJ databases">
        <title>Complete Genome Seqeunce of Paenibacillus sp. nov. IHBB 9852 from high altitute lake of Indian trans-Himalayas.</title>
        <authorList>
            <person name="Kiran S."/>
            <person name="Swarnkar M.K."/>
            <person name="Rana A."/>
            <person name="Tewari R."/>
            <person name="Gulati A."/>
        </authorList>
    </citation>
    <scope>NUCLEOTIDE SEQUENCE [LARGE SCALE GENOMIC DNA]</scope>
    <source>
        <strain evidence="5">IHBB 9852</strain>
    </source>
</reference>
<dbReference type="Gene3D" id="1.10.10.10">
    <property type="entry name" value="Winged helix-like DNA-binding domain superfamily/Winged helix DNA-binding domain"/>
    <property type="match status" value="1"/>
</dbReference>
<dbReference type="EMBL" id="MRVI01000001">
    <property type="protein sequence ID" value="OOC63172.1"/>
    <property type="molecule type" value="Genomic_DNA"/>
</dbReference>
<evidence type="ECO:0000313" key="6">
    <source>
        <dbReference type="EMBL" id="OOC63172.1"/>
    </source>
</evidence>
<evidence type="ECO:0000313" key="7">
    <source>
        <dbReference type="Proteomes" id="UP000189059"/>
    </source>
</evidence>
<keyword evidence="7" id="KW-1185">Reference proteome</keyword>
<protein>
    <recommendedName>
        <fullName evidence="4">HTH marR-type domain-containing protein</fullName>
    </recommendedName>
</protein>
<evidence type="ECO:0000256" key="1">
    <source>
        <dbReference type="ARBA" id="ARBA00023015"/>
    </source>
</evidence>
<dbReference type="Pfam" id="PF01047">
    <property type="entry name" value="MarR"/>
    <property type="match status" value="1"/>
</dbReference>
<sequence>MTDNKPLEHKEFTIDDGIPYRIYRSWRLIRFMFFKIAQHNGIDVTPEQLFVLVKLAEREGQSQVELGDSVFNDRPNMKRILDSMEEKQYVERRPHPVDKRKHRVFTTEKGKQLLAEAIPHVLHTRDQIYEGLSHDDVVHALKVFDVIESNIMKKFFD</sequence>
<dbReference type="InterPro" id="IPR036390">
    <property type="entry name" value="WH_DNA-bd_sf"/>
</dbReference>
<dbReference type="EMBL" id="CP016809">
    <property type="protein sequence ID" value="ANY74655.1"/>
    <property type="molecule type" value="Genomic_DNA"/>
</dbReference>
<dbReference type="PRINTS" id="PR00598">
    <property type="entry name" value="HTHMARR"/>
</dbReference>
<keyword evidence="3" id="KW-0804">Transcription</keyword>
<dbReference type="InterPro" id="IPR036388">
    <property type="entry name" value="WH-like_DNA-bd_sf"/>
</dbReference>
<dbReference type="PROSITE" id="PS50995">
    <property type="entry name" value="HTH_MARR_2"/>
    <property type="match status" value="1"/>
</dbReference>
<dbReference type="InterPro" id="IPR039422">
    <property type="entry name" value="MarR/SlyA-like"/>
</dbReference>
<evidence type="ECO:0000259" key="4">
    <source>
        <dbReference type="PROSITE" id="PS50995"/>
    </source>
</evidence>
<dbReference type="InterPro" id="IPR000835">
    <property type="entry name" value="HTH_MarR-typ"/>
</dbReference>
<dbReference type="AlphaFoldDB" id="A0A1B2E3V3"/>
<dbReference type="GO" id="GO:0003677">
    <property type="term" value="F:DNA binding"/>
    <property type="evidence" value="ECO:0007669"/>
    <property type="project" value="UniProtKB-KW"/>
</dbReference>
<evidence type="ECO:0000256" key="3">
    <source>
        <dbReference type="ARBA" id="ARBA00023163"/>
    </source>
</evidence>
<accession>A0A1B2E3V3</accession>
<dbReference type="SUPFAM" id="SSF46785">
    <property type="entry name" value="Winged helix' DNA-binding domain"/>
    <property type="match status" value="1"/>
</dbReference>
<evidence type="ECO:0000256" key="2">
    <source>
        <dbReference type="ARBA" id="ARBA00023125"/>
    </source>
</evidence>
<dbReference type="GO" id="GO:0003700">
    <property type="term" value="F:DNA-binding transcription factor activity"/>
    <property type="evidence" value="ECO:0007669"/>
    <property type="project" value="InterPro"/>
</dbReference>
<dbReference type="RefSeq" id="WP_077567915.1">
    <property type="nucleotide sequence ID" value="NZ_CP016809.1"/>
</dbReference>
<organism evidence="5">
    <name type="scientific">Paenibacillus ihbetae</name>
    <dbReference type="NCBI Taxonomy" id="1870820"/>
    <lineage>
        <taxon>Bacteria</taxon>
        <taxon>Bacillati</taxon>
        <taxon>Bacillota</taxon>
        <taxon>Bacilli</taxon>
        <taxon>Bacillales</taxon>
        <taxon>Paenibacillaceae</taxon>
        <taxon>Paenibacillus</taxon>
    </lineage>
</organism>
<reference evidence="6 7" key="2">
    <citation type="submission" date="2016-12" db="EMBL/GenBank/DDBJ databases">
        <title>Genome sequencing and description of Paenibacillus sp. nov. from high altitude lake in the Indian Trans- Himalayas.</title>
        <authorList>
            <person name="Kiran S."/>
            <person name="Swarnkar M.K."/>
            <person name="Rana A."/>
            <person name="Tewari R."/>
            <person name="Gulati A."/>
        </authorList>
    </citation>
    <scope>NUCLEOTIDE SEQUENCE [LARGE SCALE GENOMIC DNA]</scope>
    <source>
        <strain evidence="6 7">IHBB 9951</strain>
    </source>
</reference>
<dbReference type="SMART" id="SM00347">
    <property type="entry name" value="HTH_MARR"/>
    <property type="match status" value="1"/>
</dbReference>
<keyword evidence="1" id="KW-0805">Transcription regulation</keyword>
<proteinExistence type="predicted"/>